<name>A0A0V1DP66_TRIPS</name>
<protein>
    <submittedName>
        <fullName evidence="1">Uncharacterized protein</fullName>
    </submittedName>
</protein>
<accession>A0A0V1DP66</accession>
<sequence length="41" mass="4800">MAKNLFSKFGLFLIEHPKFLLPMLIHYEDASFLKISQDVCN</sequence>
<dbReference type="Proteomes" id="UP000054995">
    <property type="component" value="Unassembled WGS sequence"/>
</dbReference>
<keyword evidence="2" id="KW-1185">Reference proteome</keyword>
<dbReference type="EMBL" id="JYDT01002411">
    <property type="protein sequence ID" value="KRY63341.1"/>
    <property type="molecule type" value="Genomic_DNA"/>
</dbReference>
<comment type="caution">
    <text evidence="1">The sequence shown here is derived from an EMBL/GenBank/DDBJ whole genome shotgun (WGS) entry which is preliminary data.</text>
</comment>
<proteinExistence type="predicted"/>
<organism evidence="1 2">
    <name type="scientific">Trichinella pseudospiralis</name>
    <name type="common">Parasitic roundworm</name>
    <dbReference type="NCBI Taxonomy" id="6337"/>
    <lineage>
        <taxon>Eukaryota</taxon>
        <taxon>Metazoa</taxon>
        <taxon>Ecdysozoa</taxon>
        <taxon>Nematoda</taxon>
        <taxon>Enoplea</taxon>
        <taxon>Dorylaimia</taxon>
        <taxon>Trichinellida</taxon>
        <taxon>Trichinellidae</taxon>
        <taxon>Trichinella</taxon>
    </lineage>
</organism>
<reference evidence="1 2" key="1">
    <citation type="submission" date="2015-01" db="EMBL/GenBank/DDBJ databases">
        <title>Evolution of Trichinella species and genotypes.</title>
        <authorList>
            <person name="Korhonen P.K."/>
            <person name="Edoardo P."/>
            <person name="Giuseppe L.R."/>
            <person name="Gasser R.B."/>
        </authorList>
    </citation>
    <scope>NUCLEOTIDE SEQUENCE [LARGE SCALE GENOMIC DNA]</scope>
    <source>
        <strain evidence="1">ISS470</strain>
    </source>
</reference>
<dbReference type="AlphaFoldDB" id="A0A0V1DP66"/>
<evidence type="ECO:0000313" key="2">
    <source>
        <dbReference type="Proteomes" id="UP000054995"/>
    </source>
</evidence>
<evidence type="ECO:0000313" key="1">
    <source>
        <dbReference type="EMBL" id="KRY63341.1"/>
    </source>
</evidence>
<gene>
    <name evidence="1" type="ORF">T4D_6735</name>
</gene>